<dbReference type="EMBL" id="AJIL01000204">
    <property type="protein sequence ID" value="KNE91453.1"/>
    <property type="molecule type" value="Genomic_DNA"/>
</dbReference>
<sequence length="111" mass="12445">MDGDTQQLLGCGGIPALKLERLIRRIRGGPNVWVEMNRFSSGGGIGMNRTSRVLRYRRDEIQHRHSKTPTTAPPPPYRTRLERAGFLDSALNIVFTAFAPVDIKPFPLKTS</sequence>
<dbReference type="Proteomes" id="UP000054564">
    <property type="component" value="Unassembled WGS sequence"/>
</dbReference>
<protein>
    <submittedName>
        <fullName evidence="2">Uncharacterized protein</fullName>
    </submittedName>
</protein>
<accession>A0A0L0UWQ2</accession>
<gene>
    <name evidence="2" type="ORF">PSTG_15149</name>
</gene>
<keyword evidence="3" id="KW-1185">Reference proteome</keyword>
<evidence type="ECO:0000313" key="3">
    <source>
        <dbReference type="Proteomes" id="UP000054564"/>
    </source>
</evidence>
<proteinExistence type="predicted"/>
<name>A0A0L0UWQ2_9BASI</name>
<reference evidence="3" key="1">
    <citation type="submission" date="2014-03" db="EMBL/GenBank/DDBJ databases">
        <title>The Genome Sequence of Puccinia striiformis f. sp. tritici PST-78.</title>
        <authorList>
            <consortium name="The Broad Institute Genome Sequencing Platform"/>
            <person name="Cuomo C."/>
            <person name="Hulbert S."/>
            <person name="Chen X."/>
            <person name="Walker B."/>
            <person name="Young S.K."/>
            <person name="Zeng Q."/>
            <person name="Gargeya S."/>
            <person name="Fitzgerald M."/>
            <person name="Haas B."/>
            <person name="Abouelleil A."/>
            <person name="Alvarado L."/>
            <person name="Arachchi H.M."/>
            <person name="Berlin A.M."/>
            <person name="Chapman S.B."/>
            <person name="Goldberg J."/>
            <person name="Griggs A."/>
            <person name="Gujja S."/>
            <person name="Hansen M."/>
            <person name="Howarth C."/>
            <person name="Imamovic A."/>
            <person name="Larimer J."/>
            <person name="McCowan C."/>
            <person name="Montmayeur A."/>
            <person name="Murphy C."/>
            <person name="Neiman D."/>
            <person name="Pearson M."/>
            <person name="Priest M."/>
            <person name="Roberts A."/>
            <person name="Saif S."/>
            <person name="Shea T."/>
            <person name="Sisk P."/>
            <person name="Sykes S."/>
            <person name="Wortman J."/>
            <person name="Nusbaum C."/>
            <person name="Birren B."/>
        </authorList>
    </citation>
    <scope>NUCLEOTIDE SEQUENCE [LARGE SCALE GENOMIC DNA]</scope>
    <source>
        <strain evidence="3">race PST-78</strain>
    </source>
</reference>
<dbReference type="AlphaFoldDB" id="A0A0L0UWQ2"/>
<organism evidence="2 3">
    <name type="scientific">Puccinia striiformis f. sp. tritici PST-78</name>
    <dbReference type="NCBI Taxonomy" id="1165861"/>
    <lineage>
        <taxon>Eukaryota</taxon>
        <taxon>Fungi</taxon>
        <taxon>Dikarya</taxon>
        <taxon>Basidiomycota</taxon>
        <taxon>Pucciniomycotina</taxon>
        <taxon>Pucciniomycetes</taxon>
        <taxon>Pucciniales</taxon>
        <taxon>Pucciniaceae</taxon>
        <taxon>Puccinia</taxon>
    </lineage>
</organism>
<evidence type="ECO:0000256" key="1">
    <source>
        <dbReference type="SAM" id="MobiDB-lite"/>
    </source>
</evidence>
<feature type="region of interest" description="Disordered" evidence="1">
    <location>
        <begin position="59"/>
        <end position="78"/>
    </location>
</feature>
<evidence type="ECO:0000313" key="2">
    <source>
        <dbReference type="EMBL" id="KNE91453.1"/>
    </source>
</evidence>
<comment type="caution">
    <text evidence="2">The sequence shown here is derived from an EMBL/GenBank/DDBJ whole genome shotgun (WGS) entry which is preliminary data.</text>
</comment>